<feature type="region of interest" description="Disordered" evidence="12">
    <location>
        <begin position="526"/>
        <end position="565"/>
    </location>
</feature>
<dbReference type="InterPro" id="IPR027417">
    <property type="entry name" value="P-loop_NTPase"/>
</dbReference>
<dbReference type="GO" id="GO:0045504">
    <property type="term" value="F:dynein heavy chain binding"/>
    <property type="evidence" value="ECO:0007669"/>
    <property type="project" value="TreeGrafter"/>
</dbReference>
<dbReference type="Pfam" id="PF05783">
    <property type="entry name" value="DLIC"/>
    <property type="match status" value="2"/>
</dbReference>
<keyword evidence="8 11" id="KW-0243">Dynein</keyword>
<reference evidence="13" key="2">
    <citation type="journal article" date="2018" name="Biosci. Biotechnol. Biochem.">
        <title>Polysaccharide hydrolase of the hadal zone amphipods Hirondellea gigas.</title>
        <authorList>
            <person name="Kobayashi H."/>
            <person name="Nagahama T."/>
            <person name="Arai W."/>
            <person name="Sasagawa Y."/>
            <person name="Umeda M."/>
            <person name="Hayashi T."/>
            <person name="Nikaido I."/>
            <person name="Watanabe H."/>
            <person name="Oguri K."/>
            <person name="Kitazato H."/>
            <person name="Fujioka K."/>
            <person name="Kido Y."/>
            <person name="Takami H."/>
        </authorList>
    </citation>
    <scope>NUCLEOTIDE SEQUENCE</scope>
    <source>
        <tissue evidence="13">Whole body</tissue>
    </source>
</reference>
<dbReference type="GO" id="GO:0007018">
    <property type="term" value="P:microtubule-based movement"/>
    <property type="evidence" value="ECO:0007669"/>
    <property type="project" value="InterPro"/>
</dbReference>
<comment type="subcellular location">
    <subcellularLocation>
        <location evidence="1 11">Cytoplasm</location>
        <location evidence="1 11">Cytoskeleton</location>
    </subcellularLocation>
</comment>
<evidence type="ECO:0000256" key="8">
    <source>
        <dbReference type="ARBA" id="ARBA00023017"/>
    </source>
</evidence>
<feature type="compositionally biased region" description="Polar residues" evidence="12">
    <location>
        <begin position="190"/>
        <end position="204"/>
    </location>
</feature>
<dbReference type="GO" id="GO:0000226">
    <property type="term" value="P:microtubule cytoskeleton organization"/>
    <property type="evidence" value="ECO:0007669"/>
    <property type="project" value="TreeGrafter"/>
</dbReference>
<evidence type="ECO:0000256" key="11">
    <source>
        <dbReference type="RuleBase" id="RU366047"/>
    </source>
</evidence>
<reference evidence="14" key="1">
    <citation type="submission" date="2017-11" db="EMBL/GenBank/DDBJ databases">
        <title>The sensing device of the deep-sea amphipod.</title>
        <authorList>
            <person name="Kobayashi H."/>
            <person name="Nagahama T."/>
            <person name="Arai W."/>
            <person name="Sasagawa Y."/>
            <person name="Umeda M."/>
            <person name="Hayashi T."/>
            <person name="Nikaido I."/>
            <person name="Watanabe H."/>
            <person name="Oguri K."/>
            <person name="Kitazato H."/>
            <person name="Fujioka K."/>
            <person name="Kido Y."/>
            <person name="Takami H."/>
        </authorList>
    </citation>
    <scope>NUCLEOTIDE SEQUENCE</scope>
    <source>
        <tissue evidence="14">Whole body</tissue>
    </source>
</reference>
<dbReference type="GO" id="GO:0005868">
    <property type="term" value="C:cytoplasmic dynein complex"/>
    <property type="evidence" value="ECO:0007669"/>
    <property type="project" value="UniProtKB-UniRule"/>
</dbReference>
<evidence type="ECO:0000256" key="2">
    <source>
        <dbReference type="ARBA" id="ARBA00006831"/>
    </source>
</evidence>
<sequence length="565" mass="61630">MAMNAGARSALSGLSDLRKEKTGRNENLWTKILAEVQSTDRNKLPSCKSVLVLGDNECGKTTLVAKLQCNEDPKKGSGLEYAYIDVRDEYRDEHTRLSVWVLDGDPRHSELLQFGVNSKTVADTVVLLTVSMATPWKIMDQLHTWATTLHQHLDSLNLPHDTAKQRRDNMVYAWQSYIEPGDELDGGAGSTVNSATSPMKPTQPSSQGVGSGVGGAGGQGGGQRTSRNLDDEAVLLPLPDGVLERNLGLPIFVAVTKTDYMSTLEKDFDYKEEHFDFIQQSIRKFCLQYGASLFYTSVKEDKNCDLLYKYLVHRIYNFPFRTPALVVEKDAVFIPAGWDTDKKISILFENLHTMSAEDYYSDIIVKPPTLRKTVVREVEVCAEEEQQFLIRHHNQLAASSPLPPSAAAATQALVANVNRSPAVVGSPQMPQGQKIPDRRVSSGTQPGQMASPKKLDTNKPGVPGANEGVLANFFNSLLNKKTATTPSPTSIKTANGQLPDKVLMRNDAAAELDRLTRTAGKTAHTGALMSPSLNTNSIANNNANNTAANTNDAAPNNSNNNATDC</sequence>
<dbReference type="EMBL" id="IACF01002927">
    <property type="protein sequence ID" value="LAB68560.1"/>
    <property type="molecule type" value="mRNA"/>
</dbReference>
<dbReference type="EMBL" id="IACT01003178">
    <property type="protein sequence ID" value="LAC22427.1"/>
    <property type="molecule type" value="mRNA"/>
</dbReference>
<dbReference type="GO" id="GO:0005874">
    <property type="term" value="C:microtubule"/>
    <property type="evidence" value="ECO:0007669"/>
    <property type="project" value="UniProtKB-KW"/>
</dbReference>
<evidence type="ECO:0000313" key="13">
    <source>
        <dbReference type="EMBL" id="LAB68560.1"/>
    </source>
</evidence>
<comment type="similarity">
    <text evidence="2 11">Belongs to the dynein light intermediate chain family.</text>
</comment>
<name>A0A2P2I3W0_9CRUS</name>
<evidence type="ECO:0000256" key="7">
    <source>
        <dbReference type="ARBA" id="ARBA00022840"/>
    </source>
</evidence>
<protein>
    <recommendedName>
        <fullName evidence="11">Dynein light intermediate chain</fullName>
    </recommendedName>
</protein>
<comment type="function">
    <text evidence="11">Acts as one of several non-catalytic accessory components of the cytoplasmic dynein 1 complex that are thought to be involved in linking dynein to cargos and to adapter proteins that regulate dynein function. Cytoplasmic dynein 1 acts as a motor for the intracellular retrograde motility of vesicles and organelles along microtubules. May play a role in binding dynein to membranous organelles or chromosomes.</text>
</comment>
<feature type="region of interest" description="Disordered" evidence="12">
    <location>
        <begin position="183"/>
        <end position="227"/>
    </location>
</feature>
<dbReference type="Gene3D" id="3.40.50.300">
    <property type="entry name" value="P-loop containing nucleotide triphosphate hydrolases"/>
    <property type="match status" value="1"/>
</dbReference>
<dbReference type="SUPFAM" id="SSF52540">
    <property type="entry name" value="P-loop containing nucleoside triphosphate hydrolases"/>
    <property type="match status" value="1"/>
</dbReference>
<dbReference type="PANTHER" id="PTHR12688:SF0">
    <property type="entry name" value="DYNEIN LIGHT INTERMEDIATE CHAIN"/>
    <property type="match status" value="1"/>
</dbReference>
<dbReference type="GO" id="GO:0005524">
    <property type="term" value="F:ATP binding"/>
    <property type="evidence" value="ECO:0007669"/>
    <property type="project" value="UniProtKB-KW"/>
</dbReference>
<keyword evidence="3 11" id="KW-0813">Transport</keyword>
<feature type="region of interest" description="Disordered" evidence="12">
    <location>
        <begin position="421"/>
        <end position="464"/>
    </location>
</feature>
<evidence type="ECO:0000256" key="4">
    <source>
        <dbReference type="ARBA" id="ARBA00022490"/>
    </source>
</evidence>
<keyword evidence="6 11" id="KW-0547">Nucleotide-binding</keyword>
<evidence type="ECO:0000256" key="9">
    <source>
        <dbReference type="ARBA" id="ARBA00023175"/>
    </source>
</evidence>
<feature type="compositionally biased region" description="Gly residues" evidence="12">
    <location>
        <begin position="209"/>
        <end position="223"/>
    </location>
</feature>
<accession>A0A2P2I3W0</accession>
<evidence type="ECO:0000256" key="10">
    <source>
        <dbReference type="ARBA" id="ARBA00023212"/>
    </source>
</evidence>
<feature type="compositionally biased region" description="Low complexity" evidence="12">
    <location>
        <begin position="534"/>
        <end position="565"/>
    </location>
</feature>
<organism evidence="13">
    <name type="scientific">Hirondellea gigas</name>
    <dbReference type="NCBI Taxonomy" id="1518452"/>
    <lineage>
        <taxon>Eukaryota</taxon>
        <taxon>Metazoa</taxon>
        <taxon>Ecdysozoa</taxon>
        <taxon>Arthropoda</taxon>
        <taxon>Crustacea</taxon>
        <taxon>Multicrustacea</taxon>
        <taxon>Malacostraca</taxon>
        <taxon>Eumalacostraca</taxon>
        <taxon>Peracarida</taxon>
        <taxon>Amphipoda</taxon>
        <taxon>Amphilochidea</taxon>
        <taxon>Lysianassida</taxon>
        <taxon>Lysianassidira</taxon>
        <taxon>Lysianassoidea</taxon>
        <taxon>Lysianassidae</taxon>
        <taxon>Hirondellea</taxon>
    </lineage>
</organism>
<keyword evidence="5 11" id="KW-0493">Microtubule</keyword>
<evidence type="ECO:0000313" key="14">
    <source>
        <dbReference type="EMBL" id="LAC22427.1"/>
    </source>
</evidence>
<keyword evidence="4 11" id="KW-0963">Cytoplasm</keyword>
<dbReference type="AlphaFoldDB" id="A0A2P2I3W0"/>
<evidence type="ECO:0000256" key="6">
    <source>
        <dbReference type="ARBA" id="ARBA00022741"/>
    </source>
</evidence>
<evidence type="ECO:0000256" key="1">
    <source>
        <dbReference type="ARBA" id="ARBA00004245"/>
    </source>
</evidence>
<keyword evidence="9 11" id="KW-0505">Motor protein</keyword>
<keyword evidence="10 11" id="KW-0206">Cytoskeleton</keyword>
<dbReference type="InterPro" id="IPR008467">
    <property type="entry name" value="Dynein1_light_intermed_chain"/>
</dbReference>
<evidence type="ECO:0000256" key="5">
    <source>
        <dbReference type="ARBA" id="ARBA00022701"/>
    </source>
</evidence>
<dbReference type="GO" id="GO:0005813">
    <property type="term" value="C:centrosome"/>
    <property type="evidence" value="ECO:0007669"/>
    <property type="project" value="TreeGrafter"/>
</dbReference>
<proteinExistence type="evidence at transcript level"/>
<dbReference type="PANTHER" id="PTHR12688">
    <property type="entry name" value="DYNEIN LIGHT INTERMEDIATE CHAIN"/>
    <property type="match status" value="1"/>
</dbReference>
<dbReference type="InterPro" id="IPR022780">
    <property type="entry name" value="Dynein_light_int_chain"/>
</dbReference>
<evidence type="ECO:0000256" key="12">
    <source>
        <dbReference type="SAM" id="MobiDB-lite"/>
    </source>
</evidence>
<keyword evidence="7 11" id="KW-0067">ATP-binding</keyword>
<evidence type="ECO:0000256" key="3">
    <source>
        <dbReference type="ARBA" id="ARBA00022448"/>
    </source>
</evidence>
<comment type="subunit">
    <text evidence="11">Homodimer. The cytoplasmic dynein 1 complex consists of two catalytic heavy chains (HCs) and a number of non-catalytic subunits presented by intermediate chains (ICs).</text>
</comment>